<accession>A0AC61NDQ1</accession>
<proteinExistence type="predicted"/>
<organism evidence="1 2">
    <name type="scientific">Miniphocaeibacter halophilus</name>
    <dbReference type="NCBI Taxonomy" id="2931922"/>
    <lineage>
        <taxon>Bacteria</taxon>
        <taxon>Bacillati</taxon>
        <taxon>Bacillota</taxon>
        <taxon>Tissierellia</taxon>
        <taxon>Tissierellales</taxon>
        <taxon>Peptoniphilaceae</taxon>
        <taxon>Miniphocaeibacter</taxon>
    </lineage>
</organism>
<evidence type="ECO:0000313" key="1">
    <source>
        <dbReference type="EMBL" id="QQK08753.1"/>
    </source>
</evidence>
<dbReference type="Proteomes" id="UP000595814">
    <property type="component" value="Chromosome"/>
</dbReference>
<name>A0AC61NDQ1_9FIRM</name>
<sequence>MRFSVELELENELFPKDKNRVILSFLKRNFSNYDMDFYKRMYEDEVNKPKDYCFALYMGRCEFLRDEIKIPDKKVILNFSSYNLEDGVYFYNSILENKKDPFKIKNNTMKISGIRMIKEQVIKEESIIVKTLSPIVARKHTGDNKETWYYSLEEKNGKEQLNYNIKENLLRVFGKEVEYDFKDLEINILKNKIVKVKNYNIVIPSNIAILEIKAKPYILDYLYKAGLGSKKSQGFGMLDII</sequence>
<protein>
    <submittedName>
        <fullName evidence="1">CRISPR-associated endoribonuclease Cas6</fullName>
    </submittedName>
</protein>
<keyword evidence="2" id="KW-1185">Reference proteome</keyword>
<evidence type="ECO:0000313" key="2">
    <source>
        <dbReference type="Proteomes" id="UP000595814"/>
    </source>
</evidence>
<dbReference type="EMBL" id="CP066744">
    <property type="protein sequence ID" value="QQK08753.1"/>
    <property type="molecule type" value="Genomic_DNA"/>
</dbReference>
<reference evidence="1 2" key="1">
    <citation type="journal article" date="2022" name="Int. J. Syst. Evol. Microbiol.">
        <title>Miniphocaeibacter halophilus sp. nov., an ammonium-tolerant acetate-producing bacterium isolated from a biogas system.</title>
        <authorList>
            <person name="Schnurer A."/>
            <person name="Singh A."/>
            <person name="Bi S."/>
            <person name="Qiao W."/>
            <person name="Westerholm M."/>
        </authorList>
    </citation>
    <scope>NUCLEOTIDE SEQUENCE [LARGE SCALE GENOMIC DNA]</scope>
    <source>
        <strain evidence="1 2">AMB_01</strain>
    </source>
</reference>
<gene>
    <name evidence="1" type="primary">cas6</name>
    <name evidence="1" type="ORF">JFY71_04225</name>
</gene>